<dbReference type="SUPFAM" id="SSF55874">
    <property type="entry name" value="ATPase domain of HSP90 chaperone/DNA topoisomerase II/histidine kinase"/>
    <property type="match status" value="1"/>
</dbReference>
<reference evidence="17" key="1">
    <citation type="submission" date="2018-05" db="EMBL/GenBank/DDBJ databases">
        <title>Draft genome sequence of Stemphylium lycopersici strain CIDEFI 213.</title>
        <authorList>
            <person name="Medina R."/>
            <person name="Franco M.E.E."/>
            <person name="Lucentini C.G."/>
            <person name="Saparrat M.C.N."/>
            <person name="Balatti P.A."/>
        </authorList>
    </citation>
    <scope>NUCLEOTIDE SEQUENCE [LARGE SCALE GENOMIC DNA]</scope>
    <source>
        <strain evidence="17">CIDEFI 213</strain>
    </source>
</reference>
<evidence type="ECO:0000313" key="17">
    <source>
        <dbReference type="Proteomes" id="UP000249619"/>
    </source>
</evidence>
<dbReference type="SUPFAM" id="SSF53474">
    <property type="entry name" value="alpha/beta-Hydrolases"/>
    <property type="match status" value="1"/>
</dbReference>
<dbReference type="InterPro" id="IPR000639">
    <property type="entry name" value="Epox_hydrolase-like"/>
</dbReference>
<sequence>MFAFISAKPVWYLLACSSILFLFYSPVGFWFGGQNRIISERYPESLRAIFSTETIDALSHDPRLHDALFSLTEAIARSSTDLGKRFNSEGLRSFGRNLTDGVGHVRSKFQLDVKRRDLLDDISGAFGDLMGPGGAGLNLTGGLTDILGSLGDSIAGSLGTPALFLGIGLGMGTTTGLNLTDMEEAGAIASRIATAYNSSATGANLAAQQLGSGLSQQVIPSFGSNDISLGPAAFALASGIGNATAVGLGLTQTRFEPSPDSSIEGVAGNFGLGVAMPIVSNFDFQALMQSLGNSSSATKLMQQLPRIAAAAGIGLGKGARNGLGLKSDDNNKQSGRAQKRQFKNGTASSGSNIPRAVKLFAKGLSQSFIQGSNFSNLNSAVSAAFPDSFDLQAMLGPLAAGAGAGIGTGAAIGFNFKPVDTTSTIAGNITKDEQQTALAAEAFTQNLLSNFLVNSSAIQKAKQFIADSPSQVFKGVDGAKAAEGFARGTIEGVMSAMSSVGGLKNLISGDVPTDAFENVPVLSPTQFNDSVNGAAVGFARGLTGKATILVAAIARNFTPGSQSASDDIPGRKRSIGTEHEEASVVELDSLSTRQAQQPGGDQLPLAIDPATAQMGAQKFIDSVTCQGMGGIASAALGIMSTSKPEMKMMDIAMGNTGIPLDPTVLQVLPRGPITISSEGNMFEIVIESQSVKINGQALIPFAVLTGLHVLFSGLAFLAFLPVYLVLGVVWRFSVLTGYPVNEAKNRKWRMGFLITFAILSVAGIILGMVGMGSASHFRDTHGIMGLICLIILFPTVGFSVVRLRTTLSHPAPSAFVGIKGPIALAKSSERIYLISGIGSQLLLGLGQFAFLQGFATLRAISLCVVDTVLTSASVAGLVSIVLMVQISATALVGIRAWLEQHIAKKEAAGATPTLPSGMKTHSRSDTIATFGFDRKEPPPALNLNSTRPSVFSRKTEELKGAEDNGISTPFNFRKEGSINEREPREDPFLSPEERLNYQERGIYNPKTGGYSYAAPTSGPDGDYYNMAATYGERRPSSGIFDPQLSPRPPIVVTGPKTNNVSTMDLWPPPMADADRLYMTQKTQKTVSINMAAEEISPDFPFEKKHVKTLDSSMAYVDTGTPNQAKITVVFVHGNPTSSYLWRNIIPHVSPIARCVAPDLVGFGDSGKMPSNGYYIREQVEYFEAFMEAVVAADEKVVFVVHDWGSALGFDWARKHALRVAGLVFMEFVNLALTTDNFDGWEERMKKMRDPDTGHKLVIEENYFVEFILKYHGTSSVVPEAVMEHYRRPFANPADREPQWRMPNEIPLEGRAPDVGKLVWEAWDWLKAGNNQVPKLMFWVEPGMLLAPQSVKEVAEWLGDPKVVGLGPCGHFPQEEYPHRIGEETRRFVDEILEAHPSITTPSLSRRRVIGDASTQRSATVTLRACRKHGANAAAPHHPVAGDTTVLSAHGEENKQRAVCPRKQPPEAPHQDGHGQGHLAPGEPPTASADARRSRQVSFFPHKLHCACRVAGQTLANQGRVRNRHGRPPLTTQQLLTSANFTLSTLPARLAHRIQSLRNLPFIVVSNPHVSKIHSNYMHSLSTLLPWAEQEIKTLEEEVKFTEVMADLVQTHANTISILARGFLEARKYISPKDVTRFLDEHLRARIGTRLIAEQHLSLHFSSQPHCEVMHHADDNPGFIGVIDTRLKPARIVDHCANVVGEICELKYGVRPTIVINGEPEYEFAHVPVHLEYIITELLKNAFRATVESGMEREPIEVTIAPLPELLPEDREAEDKAAEDVRDGRLDNHDQGNVDEASQRFTGNTAPTSPPTASNILPLKHSTPGVTIRIRDRGGGISPENLGHIWDYSFTTFNDAQASSTLSGGSGSHSGNGMDALNAFSGAGGDGANSLAGLGYGLPLGRAYAEYFGGGIAVQSLWGWGTDVYLSLRGVGRVDTMQEARESARKRQS</sequence>
<gene>
    <name evidence="16" type="ORF">DDE83_008921</name>
</gene>
<keyword evidence="5 12" id="KW-0808">Transferase</keyword>
<keyword evidence="4" id="KW-0597">Phosphoprotein</keyword>
<keyword evidence="9" id="KW-0843">Virulence</keyword>
<feature type="domain" description="Histidine kinase/HSP90-like ATPase" evidence="15">
    <location>
        <begin position="1725"/>
        <end position="1931"/>
    </location>
</feature>
<keyword evidence="14" id="KW-1133">Transmembrane helix</keyword>
<evidence type="ECO:0000259" key="15">
    <source>
        <dbReference type="SMART" id="SM00387"/>
    </source>
</evidence>
<feature type="compositionally biased region" description="Basic and acidic residues" evidence="13">
    <location>
        <begin position="1767"/>
        <end position="1791"/>
    </location>
</feature>
<dbReference type="PANTHER" id="PTHR11947">
    <property type="entry name" value="PYRUVATE DEHYDROGENASE KINASE"/>
    <property type="match status" value="1"/>
</dbReference>
<dbReference type="PANTHER" id="PTHR11947:SF20">
    <property type="entry name" value="[3-METHYL-2-OXOBUTANOATE DEHYDROGENASE [LIPOAMIDE]] KINASE, MITOCHONDRIAL"/>
    <property type="match status" value="1"/>
</dbReference>
<name>A0A364MRY5_STELY</name>
<dbReference type="Gene3D" id="3.40.50.1820">
    <property type="entry name" value="alpha/beta hydrolase"/>
    <property type="match status" value="1"/>
</dbReference>
<dbReference type="EMBL" id="QGDH01000274">
    <property type="protein sequence ID" value="RAR01389.1"/>
    <property type="molecule type" value="Genomic_DNA"/>
</dbReference>
<dbReference type="PRINTS" id="PR00412">
    <property type="entry name" value="EPOXHYDRLASE"/>
</dbReference>
<feature type="transmembrane region" description="Helical" evidence="14">
    <location>
        <begin position="12"/>
        <end position="31"/>
    </location>
</feature>
<feature type="region of interest" description="Disordered" evidence="13">
    <location>
        <begin position="1764"/>
        <end position="1819"/>
    </location>
</feature>
<evidence type="ECO:0000256" key="6">
    <source>
        <dbReference type="ARBA" id="ARBA00022741"/>
    </source>
</evidence>
<dbReference type="InterPro" id="IPR003594">
    <property type="entry name" value="HATPase_dom"/>
</dbReference>
<dbReference type="GO" id="GO:0005524">
    <property type="term" value="F:ATP binding"/>
    <property type="evidence" value="ECO:0007669"/>
    <property type="project" value="UniProtKB-UniRule"/>
</dbReference>
<organism evidence="16 17">
    <name type="scientific">Stemphylium lycopersici</name>
    <name type="common">Tomato gray leaf spot disease fungus</name>
    <name type="synonym">Thyrospora lycopersici</name>
    <dbReference type="NCBI Taxonomy" id="183478"/>
    <lineage>
        <taxon>Eukaryota</taxon>
        <taxon>Fungi</taxon>
        <taxon>Dikarya</taxon>
        <taxon>Ascomycota</taxon>
        <taxon>Pezizomycotina</taxon>
        <taxon>Dothideomycetes</taxon>
        <taxon>Pleosporomycetidae</taxon>
        <taxon>Pleosporales</taxon>
        <taxon>Pleosporineae</taxon>
        <taxon>Pleosporaceae</taxon>
        <taxon>Stemphylium</taxon>
    </lineage>
</organism>
<feature type="transmembrane region" description="Helical" evidence="14">
    <location>
        <begin position="751"/>
        <end position="771"/>
    </location>
</feature>
<dbReference type="InterPro" id="IPR000073">
    <property type="entry name" value="AB_hydrolase_1"/>
</dbReference>
<protein>
    <recommendedName>
        <fullName evidence="12">Protein-serine/threonine kinase</fullName>
        <ecNumber evidence="12">2.7.11.-</ecNumber>
    </recommendedName>
</protein>
<dbReference type="Gene3D" id="1.20.140.20">
    <property type="entry name" value="Alpha-ketoacid/pyruvate dehydrogenase kinase, N-terminal domain"/>
    <property type="match status" value="1"/>
</dbReference>
<evidence type="ECO:0000256" key="12">
    <source>
        <dbReference type="RuleBase" id="RU366032"/>
    </source>
</evidence>
<dbReference type="EC" id="2.7.11.-" evidence="12"/>
<feature type="compositionally biased region" description="Polar residues" evidence="13">
    <location>
        <begin position="1798"/>
        <end position="1814"/>
    </location>
</feature>
<evidence type="ECO:0000256" key="5">
    <source>
        <dbReference type="ARBA" id="ARBA00022679"/>
    </source>
</evidence>
<evidence type="ECO:0000256" key="13">
    <source>
        <dbReference type="SAM" id="MobiDB-lite"/>
    </source>
</evidence>
<keyword evidence="14" id="KW-0812">Transmembrane</keyword>
<feature type="region of interest" description="Disordered" evidence="13">
    <location>
        <begin position="1450"/>
        <end position="1493"/>
    </location>
</feature>
<evidence type="ECO:0000256" key="10">
    <source>
        <dbReference type="ARBA" id="ARBA00023128"/>
    </source>
</evidence>
<evidence type="ECO:0000256" key="1">
    <source>
        <dbReference type="ARBA" id="ARBA00004275"/>
    </source>
</evidence>
<keyword evidence="7 12" id="KW-0418">Kinase</keyword>
<dbReference type="GO" id="GO:0005777">
    <property type="term" value="C:peroxisome"/>
    <property type="evidence" value="ECO:0007669"/>
    <property type="project" value="UniProtKB-SubCell"/>
</dbReference>
<keyword evidence="8 12" id="KW-0067">ATP-binding</keyword>
<evidence type="ECO:0000256" key="2">
    <source>
        <dbReference type="ARBA" id="ARBA00005668"/>
    </source>
</evidence>
<dbReference type="GO" id="GO:0004740">
    <property type="term" value="F:pyruvate dehydrogenase (acetyl-transferring) kinase activity"/>
    <property type="evidence" value="ECO:0007669"/>
    <property type="project" value="TreeGrafter"/>
</dbReference>
<dbReference type="InterPro" id="IPR018955">
    <property type="entry name" value="BCDHK/PDK_N"/>
</dbReference>
<keyword evidence="14" id="KW-0472">Membrane</keyword>
<keyword evidence="11" id="KW-0576">Peroxisome</keyword>
<evidence type="ECO:0000256" key="7">
    <source>
        <dbReference type="ARBA" id="ARBA00022777"/>
    </source>
</evidence>
<evidence type="ECO:0000256" key="3">
    <source>
        <dbReference type="ARBA" id="ARBA00006155"/>
    </source>
</evidence>
<evidence type="ECO:0000256" key="9">
    <source>
        <dbReference type="ARBA" id="ARBA00023026"/>
    </source>
</evidence>
<dbReference type="InterPro" id="IPR036890">
    <property type="entry name" value="HATPase_C_sf"/>
</dbReference>
<dbReference type="NCBIfam" id="NF002938">
    <property type="entry name" value="PRK03592.1"/>
    <property type="match status" value="1"/>
</dbReference>
<feature type="transmembrane region" description="Helical" evidence="14">
    <location>
        <begin position="783"/>
        <end position="801"/>
    </location>
</feature>
<evidence type="ECO:0000313" key="16">
    <source>
        <dbReference type="EMBL" id="RAR01389.1"/>
    </source>
</evidence>
<dbReference type="InterPro" id="IPR039028">
    <property type="entry name" value="BCKD/PDK"/>
</dbReference>
<feature type="region of interest" description="Disordered" evidence="13">
    <location>
        <begin position="322"/>
        <end position="350"/>
    </location>
</feature>
<comment type="similarity">
    <text evidence="3 12">Belongs to the PDK/BCKDK protein kinase family.</text>
</comment>
<keyword evidence="17" id="KW-1185">Reference proteome</keyword>
<evidence type="ECO:0000256" key="11">
    <source>
        <dbReference type="ARBA" id="ARBA00023140"/>
    </source>
</evidence>
<feature type="transmembrane region" description="Helical" evidence="14">
    <location>
        <begin position="697"/>
        <end position="730"/>
    </location>
</feature>
<dbReference type="SMART" id="SM00387">
    <property type="entry name" value="HATPase_c"/>
    <property type="match status" value="1"/>
</dbReference>
<dbReference type="Pfam" id="PF10436">
    <property type="entry name" value="BCDHK_Adom3"/>
    <property type="match status" value="1"/>
</dbReference>
<dbReference type="STRING" id="183478.A0A364MRY5"/>
<proteinExistence type="inferred from homology"/>
<evidence type="ECO:0000256" key="14">
    <source>
        <dbReference type="SAM" id="Phobius"/>
    </source>
</evidence>
<comment type="caution">
    <text evidence="16">The sequence shown here is derived from an EMBL/GenBank/DDBJ whole genome shotgun (WGS) entry which is preliminary data.</text>
</comment>
<keyword evidence="10 12" id="KW-0496">Mitochondrion</keyword>
<dbReference type="InterPro" id="IPR036784">
    <property type="entry name" value="AK/P_DHK_N_sf"/>
</dbReference>
<dbReference type="GO" id="GO:0010906">
    <property type="term" value="P:regulation of glucose metabolic process"/>
    <property type="evidence" value="ECO:0007669"/>
    <property type="project" value="TreeGrafter"/>
</dbReference>
<evidence type="ECO:0000256" key="4">
    <source>
        <dbReference type="ARBA" id="ARBA00022553"/>
    </source>
</evidence>
<feature type="transmembrane region" description="Helical" evidence="14">
    <location>
        <begin position="831"/>
        <end position="854"/>
    </location>
</feature>
<comment type="subcellular location">
    <subcellularLocation>
        <location evidence="12">Mitochondrion matrix</location>
    </subcellularLocation>
    <subcellularLocation>
        <location evidence="1">Peroxisome</location>
    </subcellularLocation>
</comment>
<dbReference type="InterPro" id="IPR029058">
    <property type="entry name" value="AB_hydrolase_fold"/>
</dbReference>
<dbReference type="Pfam" id="PF00561">
    <property type="entry name" value="Abhydrolase_1"/>
    <property type="match status" value="1"/>
</dbReference>
<dbReference type="GO" id="GO:0005759">
    <property type="term" value="C:mitochondrial matrix"/>
    <property type="evidence" value="ECO:0007669"/>
    <property type="project" value="UniProtKB-SubCell"/>
</dbReference>
<dbReference type="Gene3D" id="3.30.565.10">
    <property type="entry name" value="Histidine kinase-like ATPase, C-terminal domain"/>
    <property type="match status" value="1"/>
</dbReference>
<dbReference type="Proteomes" id="UP000249619">
    <property type="component" value="Unassembled WGS sequence"/>
</dbReference>
<comment type="similarity">
    <text evidence="2">Belongs to the AB hydrolase superfamily. AKT2 hydrolase family.</text>
</comment>
<evidence type="ECO:0000256" key="8">
    <source>
        <dbReference type="ARBA" id="ARBA00022840"/>
    </source>
</evidence>
<keyword evidence="6 12" id="KW-0547">Nucleotide-binding</keyword>
<dbReference type="SUPFAM" id="SSF69012">
    <property type="entry name" value="alpha-ketoacid dehydrogenase kinase, N-terminal domain"/>
    <property type="match status" value="1"/>
</dbReference>
<accession>A0A364MRY5</accession>